<feature type="domain" description="EamA" evidence="2">
    <location>
        <begin position="34"/>
        <end position="168"/>
    </location>
</feature>
<protein>
    <submittedName>
        <fullName evidence="3">DMT family transporter</fullName>
    </submittedName>
</protein>
<evidence type="ECO:0000313" key="3">
    <source>
        <dbReference type="EMBL" id="MEL0613949.1"/>
    </source>
</evidence>
<feature type="transmembrane region" description="Helical" evidence="1">
    <location>
        <begin position="308"/>
        <end position="326"/>
    </location>
</feature>
<accession>A0ABU9G8L5</accession>
<feature type="transmembrane region" description="Helical" evidence="1">
    <location>
        <begin position="129"/>
        <end position="146"/>
    </location>
</feature>
<feature type="transmembrane region" description="Helical" evidence="1">
    <location>
        <begin position="243"/>
        <end position="260"/>
    </location>
</feature>
<feature type="transmembrane region" description="Helical" evidence="1">
    <location>
        <begin position="101"/>
        <end position="123"/>
    </location>
</feature>
<evidence type="ECO:0000259" key="2">
    <source>
        <dbReference type="Pfam" id="PF00892"/>
    </source>
</evidence>
<feature type="transmembrane region" description="Helical" evidence="1">
    <location>
        <begin position="272"/>
        <end position="296"/>
    </location>
</feature>
<keyword evidence="1" id="KW-0812">Transmembrane</keyword>
<dbReference type="PANTHER" id="PTHR22911:SF134">
    <property type="entry name" value="DMT FAMILY TRANSPORTER"/>
    <property type="match status" value="1"/>
</dbReference>
<dbReference type="Pfam" id="PF00892">
    <property type="entry name" value="EamA"/>
    <property type="match status" value="1"/>
</dbReference>
<feature type="transmembrane region" description="Helical" evidence="1">
    <location>
        <begin position="63"/>
        <end position="80"/>
    </location>
</feature>
<evidence type="ECO:0000313" key="4">
    <source>
        <dbReference type="Proteomes" id="UP001379949"/>
    </source>
</evidence>
<evidence type="ECO:0000256" key="1">
    <source>
        <dbReference type="SAM" id="Phobius"/>
    </source>
</evidence>
<dbReference type="InterPro" id="IPR037185">
    <property type="entry name" value="EmrE-like"/>
</dbReference>
<keyword evidence="1" id="KW-1133">Transmembrane helix</keyword>
<dbReference type="PANTHER" id="PTHR22911">
    <property type="entry name" value="ACYL-MALONYL CONDENSING ENZYME-RELATED"/>
    <property type="match status" value="1"/>
</dbReference>
<dbReference type="InterPro" id="IPR000620">
    <property type="entry name" value="EamA_dom"/>
</dbReference>
<dbReference type="EMBL" id="JBAKAR010000010">
    <property type="protein sequence ID" value="MEL0613949.1"/>
    <property type="molecule type" value="Genomic_DNA"/>
</dbReference>
<proteinExistence type="predicted"/>
<feature type="transmembrane region" description="Helical" evidence="1">
    <location>
        <begin position="179"/>
        <end position="201"/>
    </location>
</feature>
<dbReference type="RefSeq" id="WP_341567565.1">
    <property type="nucleotide sequence ID" value="NZ_JBAKAR010000010.1"/>
</dbReference>
<dbReference type="SUPFAM" id="SSF103481">
    <property type="entry name" value="Multidrug resistance efflux transporter EmrE"/>
    <property type="match status" value="1"/>
</dbReference>
<keyword evidence="4" id="KW-1185">Reference proteome</keyword>
<reference evidence="3 4" key="1">
    <citation type="submission" date="2024-02" db="EMBL/GenBank/DDBJ databases">
        <title>Bacteria isolated from the canopy kelp, Nereocystis luetkeana.</title>
        <authorList>
            <person name="Pfister C.A."/>
            <person name="Younker I.T."/>
            <person name="Light S.H."/>
        </authorList>
    </citation>
    <scope>NUCLEOTIDE SEQUENCE [LARGE SCALE GENOMIC DNA]</scope>
    <source>
        <strain evidence="3 4">TI.4.07</strain>
    </source>
</reference>
<feature type="transmembrane region" description="Helical" evidence="1">
    <location>
        <begin position="155"/>
        <end position="173"/>
    </location>
</feature>
<feature type="transmembrane region" description="Helical" evidence="1">
    <location>
        <begin position="213"/>
        <end position="231"/>
    </location>
</feature>
<feature type="transmembrane region" description="Helical" evidence="1">
    <location>
        <begin position="31"/>
        <end position="51"/>
    </location>
</feature>
<gene>
    <name evidence="3" type="ORF">V6242_12405</name>
</gene>
<comment type="caution">
    <text evidence="3">The sequence shown here is derived from an EMBL/GenBank/DDBJ whole genome shotgun (WGS) entry which is preliminary data.</text>
</comment>
<name>A0ABU9G8L5_9GAMM</name>
<dbReference type="Proteomes" id="UP001379949">
    <property type="component" value="Unassembled WGS sequence"/>
</dbReference>
<organism evidence="3 4">
    <name type="scientific">Marinomonas arenicola</name>
    <dbReference type="NCBI Taxonomy" id="569601"/>
    <lineage>
        <taxon>Bacteria</taxon>
        <taxon>Pseudomonadati</taxon>
        <taxon>Pseudomonadota</taxon>
        <taxon>Gammaproteobacteria</taxon>
        <taxon>Oceanospirillales</taxon>
        <taxon>Oceanospirillaceae</taxon>
        <taxon>Marinomonas</taxon>
    </lineage>
</organism>
<keyword evidence="1" id="KW-0472">Membrane</keyword>
<sequence length="346" mass="38800">MHWISHQWKAMMLSRSLLFFKVIIMLTSKQIFLYGLFFSCITVLFWGMLPIALKLSSGFSDPITLTWLRFSVAGIILALWQWQHGKLGEFKRLSKKDWLRIAAAGTFLIINYTSFAWSLQFLLPGSAQLSFQIAPLFLALGGLIFLKETIHIKQWACFALLGIGMMVFFHPVFSNNQGNTIWIGFAIVQMSALAWSLYALLQKSLFTQLSPSNILLAIYGYALVVMLPFSSPAELTKMSFTDGMVAAFCCFNTLIAYGAFAQALRYWQTVQVSAAIALAPVTAFILTEVCVAWGVWPEIIKSSHADMLSLLGMFLVIVSAISVQFISASMQRKKNREILEQPLKVA</sequence>